<protein>
    <submittedName>
        <fullName evidence="1">Uncharacterized protein</fullName>
    </submittedName>
</protein>
<sequence>MADLSTITDTVLAAEPLDDASWVAHLDQSDREYEQRARARGIHLDDQSDREAILRLFDWVTDIAGQHVAAVVGDDESAVTDEVMREAHMQGLVLAHRLAVVCAMRERAGR</sequence>
<gene>
    <name evidence="1" type="ORF">ER308_07300</name>
</gene>
<keyword evidence="2" id="KW-1185">Reference proteome</keyword>
<dbReference type="Proteomes" id="UP000291469">
    <property type="component" value="Chromosome"/>
</dbReference>
<evidence type="ECO:0000313" key="2">
    <source>
        <dbReference type="Proteomes" id="UP000291469"/>
    </source>
</evidence>
<accession>A0A411YDU7</accession>
<evidence type="ECO:0000313" key="1">
    <source>
        <dbReference type="EMBL" id="QBI19371.1"/>
    </source>
</evidence>
<organism evidence="1 2">
    <name type="scientific">Egibacter rhizosphaerae</name>
    <dbReference type="NCBI Taxonomy" id="1670831"/>
    <lineage>
        <taxon>Bacteria</taxon>
        <taxon>Bacillati</taxon>
        <taxon>Actinomycetota</taxon>
        <taxon>Nitriliruptoria</taxon>
        <taxon>Egibacterales</taxon>
        <taxon>Egibacteraceae</taxon>
        <taxon>Egibacter</taxon>
    </lineage>
</organism>
<dbReference type="RefSeq" id="WP_131154368.1">
    <property type="nucleotide sequence ID" value="NZ_CP036402.1"/>
</dbReference>
<dbReference type="KEGG" id="erz:ER308_07300"/>
<dbReference type="AlphaFoldDB" id="A0A411YDU7"/>
<name>A0A411YDU7_9ACTN</name>
<reference evidence="1 2" key="1">
    <citation type="submission" date="2019-01" db="EMBL/GenBank/DDBJ databases">
        <title>Egibacter rhizosphaerae EGI 80759T.</title>
        <authorList>
            <person name="Chen D.-D."/>
            <person name="Tian Y."/>
            <person name="Jiao J.-Y."/>
            <person name="Zhang X.-T."/>
            <person name="Zhang Y.-G."/>
            <person name="Zhang Y."/>
            <person name="Xiao M."/>
            <person name="Shu W.-S."/>
            <person name="Li W.-J."/>
        </authorList>
    </citation>
    <scope>NUCLEOTIDE SEQUENCE [LARGE SCALE GENOMIC DNA]</scope>
    <source>
        <strain evidence="1 2">EGI 80759</strain>
    </source>
</reference>
<dbReference type="EMBL" id="CP036402">
    <property type="protein sequence ID" value="QBI19371.1"/>
    <property type="molecule type" value="Genomic_DNA"/>
</dbReference>
<proteinExistence type="predicted"/>